<feature type="binding site" evidence="4">
    <location>
        <begin position="131"/>
        <end position="139"/>
    </location>
    <ligand>
        <name>ATP</name>
        <dbReference type="ChEBI" id="CHEBI:30616"/>
    </ligand>
</feature>
<dbReference type="InterPro" id="IPR024185">
    <property type="entry name" value="FTHF_cligase-like_sf"/>
</dbReference>
<evidence type="ECO:0000256" key="1">
    <source>
        <dbReference type="ARBA" id="ARBA00010638"/>
    </source>
</evidence>
<dbReference type="SUPFAM" id="SSF100950">
    <property type="entry name" value="NagB/RpiA/CoA transferase-like"/>
    <property type="match status" value="1"/>
</dbReference>
<dbReference type="GO" id="GO:0005524">
    <property type="term" value="F:ATP binding"/>
    <property type="evidence" value="ECO:0007669"/>
    <property type="project" value="UniProtKB-KW"/>
</dbReference>
<keyword evidence="2 4" id="KW-0547">Nucleotide-binding</keyword>
<dbReference type="GO" id="GO:0030272">
    <property type="term" value="F:5-formyltetrahydrofolate cyclo-ligase activity"/>
    <property type="evidence" value="ECO:0007669"/>
    <property type="project" value="UniProtKB-EC"/>
</dbReference>
<dbReference type="PATRIC" id="fig|1291052.5.peg.189"/>
<reference evidence="6 7" key="1">
    <citation type="journal article" date="2015" name="Genome Announc.">
        <title>Expanding the biotechnology potential of lactobacilli through comparative genomics of 213 strains and associated genera.</title>
        <authorList>
            <person name="Sun Z."/>
            <person name="Harris H.M."/>
            <person name="McCann A."/>
            <person name="Guo C."/>
            <person name="Argimon S."/>
            <person name="Zhang W."/>
            <person name="Yang X."/>
            <person name="Jeffery I.B."/>
            <person name="Cooney J.C."/>
            <person name="Kagawa T.F."/>
            <person name="Liu W."/>
            <person name="Song Y."/>
            <person name="Salvetti E."/>
            <person name="Wrobel A."/>
            <person name="Rasinkangas P."/>
            <person name="Parkhill J."/>
            <person name="Rea M.C."/>
            <person name="O'Sullivan O."/>
            <person name="Ritari J."/>
            <person name="Douillard F.P."/>
            <person name="Paul Ross R."/>
            <person name="Yang R."/>
            <person name="Briner A.E."/>
            <person name="Felis G.E."/>
            <person name="de Vos W.M."/>
            <person name="Barrangou R."/>
            <person name="Klaenhammer T.R."/>
            <person name="Caufield P.W."/>
            <person name="Cui Y."/>
            <person name="Zhang H."/>
            <person name="O'Toole P.W."/>
        </authorList>
    </citation>
    <scope>NUCLEOTIDE SEQUENCE [LARGE SCALE GENOMIC DNA]</scope>
    <source>
        <strain evidence="6 7">DSM 20505</strain>
    </source>
</reference>
<gene>
    <name evidence="6" type="ORF">FC18_GL000182</name>
</gene>
<organism evidence="6 7">
    <name type="scientific">Lacticaseibacillus sharpeae JCM 1186 = DSM 20505</name>
    <dbReference type="NCBI Taxonomy" id="1291052"/>
    <lineage>
        <taxon>Bacteria</taxon>
        <taxon>Bacillati</taxon>
        <taxon>Bacillota</taxon>
        <taxon>Bacilli</taxon>
        <taxon>Lactobacillales</taxon>
        <taxon>Lactobacillaceae</taxon>
        <taxon>Lacticaseibacillus</taxon>
    </lineage>
</organism>
<dbReference type="AlphaFoldDB" id="A0A0R1ZMI8"/>
<dbReference type="EMBL" id="AYYO01000008">
    <property type="protein sequence ID" value="KRM56206.1"/>
    <property type="molecule type" value="Genomic_DNA"/>
</dbReference>
<name>A0A0R1ZMI8_9LACO</name>
<dbReference type="GO" id="GO:0035999">
    <property type="term" value="P:tetrahydrofolate interconversion"/>
    <property type="evidence" value="ECO:0007669"/>
    <property type="project" value="TreeGrafter"/>
</dbReference>
<evidence type="ECO:0000313" key="7">
    <source>
        <dbReference type="Proteomes" id="UP000051679"/>
    </source>
</evidence>
<dbReference type="RefSeq" id="WP_082404138.1">
    <property type="nucleotide sequence ID" value="NZ_AYYO01000008.1"/>
</dbReference>
<dbReference type="Pfam" id="PF01812">
    <property type="entry name" value="5-FTHF_cyc-lig"/>
    <property type="match status" value="1"/>
</dbReference>
<dbReference type="InterPro" id="IPR037171">
    <property type="entry name" value="NagB/RpiA_transferase-like"/>
</dbReference>
<dbReference type="NCBIfam" id="TIGR02727">
    <property type="entry name" value="MTHFS_bact"/>
    <property type="match status" value="1"/>
</dbReference>
<comment type="caution">
    <text evidence="6">The sequence shown here is derived from an EMBL/GenBank/DDBJ whole genome shotgun (WGS) entry which is preliminary data.</text>
</comment>
<dbReference type="PANTHER" id="PTHR23407:SF1">
    <property type="entry name" value="5-FORMYLTETRAHYDROFOLATE CYCLO-LIGASE"/>
    <property type="match status" value="1"/>
</dbReference>
<evidence type="ECO:0000313" key="6">
    <source>
        <dbReference type="EMBL" id="KRM56206.1"/>
    </source>
</evidence>
<dbReference type="EC" id="6.3.3.2" evidence="5"/>
<keyword evidence="5" id="KW-0460">Magnesium</keyword>
<dbReference type="PIRSF" id="PIRSF006806">
    <property type="entry name" value="FTHF_cligase"/>
    <property type="match status" value="1"/>
</dbReference>
<dbReference type="Proteomes" id="UP000051679">
    <property type="component" value="Unassembled WGS sequence"/>
</dbReference>
<feature type="binding site" evidence="4">
    <location>
        <position position="49"/>
    </location>
    <ligand>
        <name>substrate</name>
    </ligand>
</feature>
<evidence type="ECO:0000256" key="2">
    <source>
        <dbReference type="ARBA" id="ARBA00022741"/>
    </source>
</evidence>
<comment type="catalytic activity">
    <reaction evidence="5">
        <text>(6S)-5-formyl-5,6,7,8-tetrahydrofolate + ATP = (6R)-5,10-methenyltetrahydrofolate + ADP + phosphate</text>
        <dbReference type="Rhea" id="RHEA:10488"/>
        <dbReference type="ChEBI" id="CHEBI:30616"/>
        <dbReference type="ChEBI" id="CHEBI:43474"/>
        <dbReference type="ChEBI" id="CHEBI:57455"/>
        <dbReference type="ChEBI" id="CHEBI:57457"/>
        <dbReference type="ChEBI" id="CHEBI:456216"/>
        <dbReference type="EC" id="6.3.3.2"/>
    </reaction>
</comment>
<feature type="binding site" evidence="4">
    <location>
        <position position="54"/>
    </location>
    <ligand>
        <name>substrate</name>
    </ligand>
</feature>
<evidence type="ECO:0000256" key="3">
    <source>
        <dbReference type="ARBA" id="ARBA00022840"/>
    </source>
</evidence>
<sequence length="181" mass="19745">MDKQSARGQQIAALKNYPQDLRATETAAIIAQLTALPAWQAAQTIATTISGPFEFGTAGVIAAAEKAGKAILLPRVMPKRQMAFMPYRGQDKLIRSKFGLLEPAYDEATMNNAPDLVVVPGLAYALDSHKRLGFGGGYYDRFLAQYTGTTVALALPIQAFDTSFWPEDEFDIALQHIITLH</sequence>
<dbReference type="GO" id="GO:0009396">
    <property type="term" value="P:folic acid-containing compound biosynthetic process"/>
    <property type="evidence" value="ECO:0007669"/>
    <property type="project" value="TreeGrafter"/>
</dbReference>
<keyword evidence="6" id="KW-0436">Ligase</keyword>
<comment type="similarity">
    <text evidence="1 5">Belongs to the 5-formyltetrahydrofolate cyclo-ligase family.</text>
</comment>
<accession>A0A0R1ZMI8</accession>
<evidence type="ECO:0000256" key="4">
    <source>
        <dbReference type="PIRSR" id="PIRSR006806-1"/>
    </source>
</evidence>
<feature type="binding site" evidence="4">
    <location>
        <begin position="3"/>
        <end position="7"/>
    </location>
    <ligand>
        <name>ATP</name>
        <dbReference type="ChEBI" id="CHEBI:30616"/>
    </ligand>
</feature>
<proteinExistence type="inferred from homology"/>
<dbReference type="GO" id="GO:0046872">
    <property type="term" value="F:metal ion binding"/>
    <property type="evidence" value="ECO:0007669"/>
    <property type="project" value="UniProtKB-KW"/>
</dbReference>
<protein>
    <recommendedName>
        <fullName evidence="5">5-formyltetrahydrofolate cyclo-ligase</fullName>
        <ecNumber evidence="5">6.3.3.2</ecNumber>
    </recommendedName>
</protein>
<keyword evidence="5" id="KW-0479">Metal-binding</keyword>
<keyword evidence="3 4" id="KW-0067">ATP-binding</keyword>
<keyword evidence="7" id="KW-1185">Reference proteome</keyword>
<dbReference type="Gene3D" id="3.40.50.10420">
    <property type="entry name" value="NagB/RpiA/CoA transferase-like"/>
    <property type="match status" value="1"/>
</dbReference>
<comment type="cofactor">
    <cofactor evidence="5">
        <name>Mg(2+)</name>
        <dbReference type="ChEBI" id="CHEBI:18420"/>
    </cofactor>
</comment>
<dbReference type="PANTHER" id="PTHR23407">
    <property type="entry name" value="ATPASE INHIBITOR/5-FORMYLTETRAHYDROFOLATE CYCLO-LIGASE"/>
    <property type="match status" value="1"/>
</dbReference>
<dbReference type="InterPro" id="IPR002698">
    <property type="entry name" value="FTHF_cligase"/>
</dbReference>
<dbReference type="STRING" id="1291052.FC18_GL000182"/>
<evidence type="ECO:0000256" key="5">
    <source>
        <dbReference type="RuleBase" id="RU361279"/>
    </source>
</evidence>